<reference evidence="3" key="2">
    <citation type="submission" date="2020-04" db="EMBL/GenBank/DDBJ databases">
        <authorList>
            <consortium name="NCBI Genome Project"/>
        </authorList>
    </citation>
    <scope>NUCLEOTIDE SEQUENCE</scope>
    <source>
        <strain evidence="3">CBS 342.82</strain>
    </source>
</reference>
<dbReference type="AlphaFoldDB" id="A0A6J3M2D3"/>
<accession>A0A6J3M2D3</accession>
<protein>
    <submittedName>
        <fullName evidence="3">Uncharacterized protein</fullName>
    </submittedName>
</protein>
<feature type="compositionally biased region" description="Low complexity" evidence="1">
    <location>
        <begin position="253"/>
        <end position="265"/>
    </location>
</feature>
<proteinExistence type="predicted"/>
<gene>
    <name evidence="3" type="ORF">K489DRAFT_370949</name>
</gene>
<sequence>MPSPTGDAHRMPCSWPLLDKMSRPTSSSSASSSSSSSSSSASMTAGACLRRLSDMTNLGTMTRRQSYETIHSDDAFYSAPEDNNAAHPNSCEQDARESPAARGANDPAACRRALPESYDPDFESPGGLIRFARNAAWLPTSTLGEEGFQEGEGGGAEDPSLFRSKRADSSQYETFPPRFIVPDEEEDEQEEKEEEKAEEEPQMYNEDWPLRASPPLCTAADLTQPERAGPALHNALEDFPAPSSPSPLPLIAPCPSSTTTSTTTTPPLPSTPSPRTVLPAVAAGPALPPSSPSTPLFAAYFPAHTRLAPPTAASAAAAAAAAASCPPSPRRRRERGHHHRTLWAAPLDPRSSRPDVAWAPAKRWTCCRCRARTIVEQRVCCKAVCAHRRCFSGGGGGCYMAVEVGGGGVGGGLLAGGGYGWEG</sequence>
<dbReference type="RefSeq" id="XP_033459104.1">
    <property type="nucleotide sequence ID" value="XM_033603200.1"/>
</dbReference>
<name>A0A6J3M2D3_9PEZI</name>
<dbReference type="OrthoDB" id="3946241at2759"/>
<organism evidence="3">
    <name type="scientific">Dissoconium aciculare CBS 342.82</name>
    <dbReference type="NCBI Taxonomy" id="1314786"/>
    <lineage>
        <taxon>Eukaryota</taxon>
        <taxon>Fungi</taxon>
        <taxon>Dikarya</taxon>
        <taxon>Ascomycota</taxon>
        <taxon>Pezizomycotina</taxon>
        <taxon>Dothideomycetes</taxon>
        <taxon>Dothideomycetidae</taxon>
        <taxon>Mycosphaerellales</taxon>
        <taxon>Dissoconiaceae</taxon>
        <taxon>Dissoconium</taxon>
    </lineage>
</organism>
<feature type="compositionally biased region" description="Low complexity" evidence="1">
    <location>
        <begin position="26"/>
        <end position="42"/>
    </location>
</feature>
<feature type="region of interest" description="Disordered" evidence="1">
    <location>
        <begin position="142"/>
        <end position="216"/>
    </location>
</feature>
<feature type="compositionally biased region" description="Acidic residues" evidence="1">
    <location>
        <begin position="182"/>
        <end position="201"/>
    </location>
</feature>
<feature type="compositionally biased region" description="Pro residues" evidence="1">
    <location>
        <begin position="242"/>
        <end position="252"/>
    </location>
</feature>
<dbReference type="GeneID" id="54361000"/>
<feature type="region of interest" description="Disordered" evidence="1">
    <location>
        <begin position="234"/>
        <end position="273"/>
    </location>
</feature>
<dbReference type="Proteomes" id="UP000504637">
    <property type="component" value="Unplaced"/>
</dbReference>
<reference evidence="3" key="1">
    <citation type="submission" date="2020-01" db="EMBL/GenBank/DDBJ databases">
        <authorList>
            <consortium name="DOE Joint Genome Institute"/>
            <person name="Haridas S."/>
            <person name="Albert R."/>
            <person name="Binder M."/>
            <person name="Bloem J."/>
            <person name="Labutti K."/>
            <person name="Salamov A."/>
            <person name="Andreopoulos B."/>
            <person name="Baker S.E."/>
            <person name="Barry K."/>
            <person name="Bills G."/>
            <person name="Bluhm B.H."/>
            <person name="Cannon C."/>
            <person name="Castanera R."/>
            <person name="Culley D.E."/>
            <person name="Daum C."/>
            <person name="Ezra D."/>
            <person name="Gonzalez J.B."/>
            <person name="Henrissat B."/>
            <person name="Kuo A."/>
            <person name="Liang C."/>
            <person name="Lipzen A."/>
            <person name="Lutzoni F."/>
            <person name="Magnuson J."/>
            <person name="Mondo S."/>
            <person name="Nolan M."/>
            <person name="Ohm R."/>
            <person name="Pangilinan J."/>
            <person name="Park H.-J."/>
            <person name="Ramirez L."/>
            <person name="Alfaro M."/>
            <person name="Sun H."/>
            <person name="Tritt A."/>
            <person name="Yoshinaga Y."/>
            <person name="Zwiers L.-H."/>
            <person name="Turgeon B.G."/>
            <person name="Goodwin S.B."/>
            <person name="Spatafora J.W."/>
            <person name="Crous P.W."/>
            <person name="Grigoriev I.V."/>
        </authorList>
    </citation>
    <scope>NUCLEOTIDE SEQUENCE</scope>
    <source>
        <strain evidence="3">CBS 342.82</strain>
    </source>
</reference>
<evidence type="ECO:0000313" key="2">
    <source>
        <dbReference type="Proteomes" id="UP000504637"/>
    </source>
</evidence>
<feature type="region of interest" description="Disordered" evidence="1">
    <location>
        <begin position="72"/>
        <end position="123"/>
    </location>
</feature>
<evidence type="ECO:0000256" key="1">
    <source>
        <dbReference type="SAM" id="MobiDB-lite"/>
    </source>
</evidence>
<feature type="region of interest" description="Disordered" evidence="1">
    <location>
        <begin position="1"/>
        <end position="45"/>
    </location>
</feature>
<reference evidence="3" key="3">
    <citation type="submission" date="2025-08" db="UniProtKB">
        <authorList>
            <consortium name="RefSeq"/>
        </authorList>
    </citation>
    <scope>IDENTIFICATION</scope>
    <source>
        <strain evidence="3">CBS 342.82</strain>
    </source>
</reference>
<evidence type="ECO:0000313" key="3">
    <source>
        <dbReference type="RefSeq" id="XP_033459104.1"/>
    </source>
</evidence>
<keyword evidence="2" id="KW-1185">Reference proteome</keyword>